<dbReference type="InterPro" id="IPR001680">
    <property type="entry name" value="WD40_rpt"/>
</dbReference>
<dbReference type="GO" id="GO:0045893">
    <property type="term" value="P:positive regulation of DNA-templated transcription"/>
    <property type="evidence" value="ECO:0007669"/>
    <property type="project" value="TreeGrafter"/>
</dbReference>
<keyword evidence="10" id="KW-1185">Reference proteome</keyword>
<comment type="similarity">
    <text evidence="2">Belongs to the Mediator complex subunit 16 family.</text>
</comment>
<dbReference type="PANTHER" id="PTHR13224">
    <property type="entry name" value="THYROID HORMONE RECEPTOR-ASSOCIATED PROTEIN-RELATED"/>
    <property type="match status" value="1"/>
</dbReference>
<keyword evidence="4" id="KW-0010">Activator</keyword>
<dbReference type="InterPro" id="IPR048338">
    <property type="entry name" value="Mediator_Med16"/>
</dbReference>
<dbReference type="PROSITE" id="PS50082">
    <property type="entry name" value="WD_REPEATS_2"/>
    <property type="match status" value="1"/>
</dbReference>
<evidence type="ECO:0000256" key="2">
    <source>
        <dbReference type="ARBA" id="ARBA00006543"/>
    </source>
</evidence>
<dbReference type="STRING" id="1754190.A0A1Y2ETS4"/>
<evidence type="ECO:0000256" key="4">
    <source>
        <dbReference type="ARBA" id="ARBA00023159"/>
    </source>
</evidence>
<dbReference type="OrthoDB" id="2132708at2759"/>
<evidence type="ECO:0000313" key="9">
    <source>
        <dbReference type="EMBL" id="ORY74961.1"/>
    </source>
</evidence>
<dbReference type="InterPro" id="IPR036322">
    <property type="entry name" value="WD40_repeat_dom_sf"/>
</dbReference>
<feature type="compositionally biased region" description="Basic and acidic residues" evidence="8">
    <location>
        <begin position="431"/>
        <end position="440"/>
    </location>
</feature>
<name>A0A1Y2ETS4_9FUNG</name>
<keyword evidence="7" id="KW-0853">WD repeat</keyword>
<keyword evidence="6" id="KW-0539">Nucleus</keyword>
<proteinExistence type="inferred from homology"/>
<comment type="subcellular location">
    <subcellularLocation>
        <location evidence="1">Nucleus</location>
    </subcellularLocation>
</comment>
<organism evidence="9 10">
    <name type="scientific">Neocallimastix californiae</name>
    <dbReference type="NCBI Taxonomy" id="1754190"/>
    <lineage>
        <taxon>Eukaryota</taxon>
        <taxon>Fungi</taxon>
        <taxon>Fungi incertae sedis</taxon>
        <taxon>Chytridiomycota</taxon>
        <taxon>Chytridiomycota incertae sedis</taxon>
        <taxon>Neocallimastigomycetes</taxon>
        <taxon>Neocallimastigales</taxon>
        <taxon>Neocallimastigaceae</taxon>
        <taxon>Neocallimastix</taxon>
    </lineage>
</organism>
<evidence type="ECO:0000256" key="7">
    <source>
        <dbReference type="PROSITE-ProRule" id="PRU00221"/>
    </source>
</evidence>
<gene>
    <name evidence="9" type="ORF">LY90DRAFT_666091</name>
</gene>
<protein>
    <submittedName>
        <fullName evidence="9">Uncharacterized protein</fullName>
    </submittedName>
</protein>
<dbReference type="SUPFAM" id="SSF50978">
    <property type="entry name" value="WD40 repeat-like"/>
    <property type="match status" value="1"/>
</dbReference>
<comment type="caution">
    <text evidence="9">The sequence shown here is derived from an EMBL/GenBank/DDBJ whole genome shotgun (WGS) entry which is preliminary data.</text>
</comment>
<evidence type="ECO:0000256" key="5">
    <source>
        <dbReference type="ARBA" id="ARBA00023163"/>
    </source>
</evidence>
<accession>A0A1Y2ETS4</accession>
<dbReference type="Gene3D" id="2.130.10.10">
    <property type="entry name" value="YVTN repeat-like/Quinoprotein amine dehydrogenase"/>
    <property type="match status" value="1"/>
</dbReference>
<reference evidence="9 10" key="1">
    <citation type="submission" date="2016-08" db="EMBL/GenBank/DDBJ databases">
        <title>A Parts List for Fungal Cellulosomes Revealed by Comparative Genomics.</title>
        <authorList>
            <consortium name="DOE Joint Genome Institute"/>
            <person name="Haitjema C.H."/>
            <person name="Gilmore S.P."/>
            <person name="Henske J.K."/>
            <person name="Solomon K.V."/>
            <person name="De Groot R."/>
            <person name="Kuo A."/>
            <person name="Mondo S.J."/>
            <person name="Salamov A.A."/>
            <person name="Labutti K."/>
            <person name="Zhao Z."/>
            <person name="Chiniquy J."/>
            <person name="Barry K."/>
            <person name="Brewer H.M."/>
            <person name="Purvine S.O."/>
            <person name="Wright A.T."/>
            <person name="Boxma B."/>
            <person name="Van Alen T."/>
            <person name="Hackstein J.H."/>
            <person name="Baker S.E."/>
            <person name="Grigoriev I.V."/>
            <person name="O'Malley M.A."/>
        </authorList>
    </citation>
    <scope>NUCLEOTIDE SEQUENCE [LARGE SCALE GENOMIC DNA]</scope>
    <source>
        <strain evidence="9 10">G1</strain>
    </source>
</reference>
<evidence type="ECO:0000256" key="6">
    <source>
        <dbReference type="ARBA" id="ARBA00023242"/>
    </source>
</evidence>
<dbReference type="AlphaFoldDB" id="A0A1Y2ETS4"/>
<dbReference type="PANTHER" id="PTHR13224:SF6">
    <property type="entry name" value="MEDIATOR OF RNA POLYMERASE II TRANSCRIPTION SUBUNIT 16"/>
    <property type="match status" value="1"/>
</dbReference>
<evidence type="ECO:0000256" key="8">
    <source>
        <dbReference type="SAM" id="MobiDB-lite"/>
    </source>
</evidence>
<evidence type="ECO:0000313" key="10">
    <source>
        <dbReference type="Proteomes" id="UP000193920"/>
    </source>
</evidence>
<dbReference type="SMART" id="SM00320">
    <property type="entry name" value="WD40"/>
    <property type="match status" value="1"/>
</dbReference>
<keyword evidence="5" id="KW-0804">Transcription</keyword>
<dbReference type="GO" id="GO:0016592">
    <property type="term" value="C:mediator complex"/>
    <property type="evidence" value="ECO:0007669"/>
    <property type="project" value="TreeGrafter"/>
</dbReference>
<evidence type="ECO:0000256" key="1">
    <source>
        <dbReference type="ARBA" id="ARBA00004123"/>
    </source>
</evidence>
<dbReference type="InterPro" id="IPR015943">
    <property type="entry name" value="WD40/YVTN_repeat-like_dom_sf"/>
</dbReference>
<feature type="region of interest" description="Disordered" evidence="8">
    <location>
        <begin position="424"/>
        <end position="444"/>
    </location>
</feature>
<feature type="repeat" description="WD" evidence="7">
    <location>
        <begin position="91"/>
        <end position="123"/>
    </location>
</feature>
<sequence>MQTIDNDSKYELYNKLCDGFKKCQIAWSNQNVIAISTLIKTVDDKTSDENKKVRYIPSIHIFKEIVALDKFLDRNKTKSDLSGYSRIAKSSDFHKSEITQLSWSEDGNYLASIDKDGLFCIWESKNFINEWNYWYKEDMKKPISCFSWIHSCDKFNIDPKSEYKYVNKPVGCQNVNNVGFSVLTNDGEVTIFIKNEKEMQKYSTEFEKNKNKNNIITHSSCYFGDDNSLSYVTYCADSPSNYVALYNISLDSDITTKSIQSNQLSRLKIDTIQNINKNYKLMDIQLVNDKRMILTFGINNKNKDNDFHGYVCSFELSDDMDITPDLGISFNDLLFSKKTWKFVSSFEYEKTFPIYIKIISNSFNKHVLLIQYENGNSELKDCESLKSISYYEWMFTNSIPVIDNKLIETLKNYNSKYNLRFKNNTSSSTEDMQKKQKVEEGDSDPMDLDIKVESSINLFSTSQLNKTHLKMEKIDDDDDEEEDYNFEDQFNSNYYYTSEIILSPNGMVSVTFEKALDDIKFKIKEGNSIVDLFLCWENKEAVKNKIGSKFNIDFYSDDHYYNIINTLVAQLVVAILNENDYEDIIYFLIKINKYFESKNQDLIGDFIVCFFNEYNKNISLLDNDIISAFPRDENSNMSIEGQPFILSMVFNRSFAARDIQFFNNNIFVQLNYIGQSFLNHFVYPWKINKYLDKPILKIDEEFENYCKMKKECFHYNAPLAYWIIELCKHILKHLYMWYNITYRKRNRTEFLDEEETIDEIFNQPNYLPLILFSNSRRMLIRLINYINIYGINVYVLYEQNSAMGKRQPDHEGLSYEEENYYLSEFSNILLKDKMDLNELNKMLYDIDTKLKPLEKDNDLEFQICEIKDFIYNGTIPSYLKSFVKKDLKELYNSYISKIFLSNNFMNAYTNMFSHSEISYIEQEKVDHLTSGMIYQNFVGLKLYGVGFSKENTVKRFENINFEEPKKICSNLTDYQINNLSNTFFSDIVQLNEININTSPNIYNENVNYKSKVISILENNLLKQYDILTKTSLHRAVSIRQCERCFHFSEIPHLDEFGGFSLILPNSILIDDRKAHKKDFPKNIKKITMPSVGGENLNSGNGVYVFRGKAAWYRKYGRNCICGGRWRKW</sequence>
<keyword evidence="3" id="KW-0805">Transcription regulation</keyword>
<dbReference type="PROSITE" id="PS50294">
    <property type="entry name" value="WD_REPEATS_REGION"/>
    <property type="match status" value="1"/>
</dbReference>
<evidence type="ECO:0000256" key="3">
    <source>
        <dbReference type="ARBA" id="ARBA00023015"/>
    </source>
</evidence>
<dbReference type="EMBL" id="MCOG01000027">
    <property type="protein sequence ID" value="ORY74961.1"/>
    <property type="molecule type" value="Genomic_DNA"/>
</dbReference>
<dbReference type="Proteomes" id="UP000193920">
    <property type="component" value="Unassembled WGS sequence"/>
</dbReference>